<dbReference type="NCBIfam" id="TIGR01554">
    <property type="entry name" value="major_cap_HK97"/>
    <property type="match status" value="1"/>
</dbReference>
<dbReference type="Pfam" id="PF04586">
    <property type="entry name" value="Peptidase_S78"/>
    <property type="match status" value="1"/>
</dbReference>
<reference evidence="7 8" key="1">
    <citation type="submission" date="2019-01" db="EMBL/GenBank/DDBJ databases">
        <title>Sinorhodobacter populi sp. nov. isolated from the symptomatic bark tissue of Populus euramericana canker.</title>
        <authorList>
            <person name="Xu G."/>
        </authorList>
    </citation>
    <scope>NUCLEOTIDE SEQUENCE [LARGE SCALE GENOMIC DNA]</scope>
    <source>
        <strain evidence="7 8">D19-10-3-21</strain>
    </source>
</reference>
<feature type="domain" description="Prohead serine protease" evidence="6">
    <location>
        <begin position="47"/>
        <end position="153"/>
    </location>
</feature>
<protein>
    <submittedName>
        <fullName evidence="7">Phage major capsid protein</fullName>
    </submittedName>
</protein>
<evidence type="ECO:0000256" key="2">
    <source>
        <dbReference type="ARBA" id="ARBA00022612"/>
    </source>
</evidence>
<name>A0A443K7R4_9RHOB</name>
<proteinExistence type="predicted"/>
<evidence type="ECO:0000313" key="8">
    <source>
        <dbReference type="Proteomes" id="UP000285295"/>
    </source>
</evidence>
<comment type="caution">
    <text evidence="7">The sequence shown here is derived from an EMBL/GenBank/DDBJ whole genome shotgun (WGS) entry which is preliminary data.</text>
</comment>
<evidence type="ECO:0000256" key="3">
    <source>
        <dbReference type="ARBA" id="ARBA00022670"/>
    </source>
</evidence>
<organism evidence="7 8">
    <name type="scientific">Paenirhodobacter populi</name>
    <dbReference type="NCBI Taxonomy" id="2306993"/>
    <lineage>
        <taxon>Bacteria</taxon>
        <taxon>Pseudomonadati</taxon>
        <taxon>Pseudomonadota</taxon>
        <taxon>Alphaproteobacteria</taxon>
        <taxon>Rhodobacterales</taxon>
        <taxon>Rhodobacter group</taxon>
        <taxon>Paenirhodobacter</taxon>
    </lineage>
</organism>
<keyword evidence="2" id="KW-1188">Viral release from host cell</keyword>
<dbReference type="RefSeq" id="WP_128237549.1">
    <property type="nucleotide sequence ID" value="NZ_SAUX01000013.1"/>
</dbReference>
<evidence type="ECO:0000256" key="1">
    <source>
        <dbReference type="ARBA" id="ARBA00004328"/>
    </source>
</evidence>
<dbReference type="InterPro" id="IPR054613">
    <property type="entry name" value="Peptidase_S78_dom"/>
</dbReference>
<dbReference type="Proteomes" id="UP000285295">
    <property type="component" value="Unassembled WGS sequence"/>
</dbReference>
<dbReference type="GO" id="GO:0006508">
    <property type="term" value="P:proteolysis"/>
    <property type="evidence" value="ECO:0007669"/>
    <property type="project" value="UniProtKB-KW"/>
</dbReference>
<evidence type="ECO:0000256" key="5">
    <source>
        <dbReference type="SAM" id="MobiDB-lite"/>
    </source>
</evidence>
<dbReference type="GO" id="GO:0008233">
    <property type="term" value="F:peptidase activity"/>
    <property type="evidence" value="ECO:0007669"/>
    <property type="project" value="UniProtKB-KW"/>
</dbReference>
<keyword evidence="4" id="KW-0378">Hydrolase</keyword>
<keyword evidence="3" id="KW-0645">Protease</keyword>
<dbReference type="SUPFAM" id="SSF56563">
    <property type="entry name" value="Major capsid protein gp5"/>
    <property type="match status" value="1"/>
</dbReference>
<dbReference type="OrthoDB" id="7820948at2"/>
<dbReference type="InterPro" id="IPR024455">
    <property type="entry name" value="Phage_capsid"/>
</dbReference>
<evidence type="ECO:0000256" key="4">
    <source>
        <dbReference type="ARBA" id="ARBA00022801"/>
    </source>
</evidence>
<accession>A0A443K7R4</accession>
<sequence length="657" mass="70348">MNNRAYSLLTVKAVSEDRRVIRGIATTPAVDRVGDVIEPLGVEFKNPLPLLWQHRHDKPVGTVKFSNPTADGIEFEAELPVIADEGTLKDRVDEAWQSVQAGLVRGASIGFRPIEYSFLDGGGIRFTKSEVFELSLVTVPANAEATIMTVKSLDAQHMASSGKGVPASIHAPSAEGHKTMKTISLKPTEGKDMATIAEQIAALQAARATKSARMEAVMQKSMDENRSTDAAEQEEFDTLADEVKAIDADLTRLLALEKVKAATAKPVDGSSAKAASESRDPRVPATVRMTEKLEKGIGFARYAQIMGAAKGNIEVAKNIAASRFPNDDRLNTIMKAAVEAGTTTDPQWAGALLAHNDLSTEFIEWLAPRTIIGQFGRNNIPALSRVPFNVFIKGQDASADAAWVGEGYAKPVTKSGYFDIYLGWAKVAGIKVVSEEMLRFGIAGTETRLRDDLGKAVIRRIDADFINPAKAAGTGATASPASITNGVTPIASSGNDVDAIRTDIVALWAQADDGNLPVDSAVYITDVRTARRLTSLRNPLGQLEFPNMTMLGGTIDGIPVIVSNYVPRSANGSRFILAFASEIFLADDGVVTVDASREASIHMDNASTMSSAVPAGADLVSMFQTNSVAIRAERYINWAKARDIAVSMLEDVNWGEA</sequence>
<reference evidence="7 8" key="2">
    <citation type="submission" date="2019-01" db="EMBL/GenBank/DDBJ databases">
        <authorList>
            <person name="Li Y."/>
        </authorList>
    </citation>
    <scope>NUCLEOTIDE SEQUENCE [LARGE SCALE GENOMIC DNA]</scope>
    <source>
        <strain evidence="7 8">D19-10-3-21</strain>
    </source>
</reference>
<evidence type="ECO:0000259" key="6">
    <source>
        <dbReference type="Pfam" id="PF04586"/>
    </source>
</evidence>
<comment type="subcellular location">
    <subcellularLocation>
        <location evidence="1">Virion</location>
    </subcellularLocation>
</comment>
<feature type="region of interest" description="Disordered" evidence="5">
    <location>
        <begin position="265"/>
        <end position="284"/>
    </location>
</feature>
<dbReference type="EMBL" id="SAUX01000013">
    <property type="protein sequence ID" value="RWR28831.1"/>
    <property type="molecule type" value="Genomic_DNA"/>
</dbReference>
<dbReference type="AlphaFoldDB" id="A0A443K7R4"/>
<gene>
    <name evidence="7" type="ORF">D2T31_12015</name>
</gene>
<evidence type="ECO:0000313" key="7">
    <source>
        <dbReference type="EMBL" id="RWR28831.1"/>
    </source>
</evidence>